<evidence type="ECO:0000256" key="4">
    <source>
        <dbReference type="ARBA" id="ARBA00023015"/>
    </source>
</evidence>
<dbReference type="Pfam" id="PF02863">
    <property type="entry name" value="Arg_repressor_C"/>
    <property type="match status" value="1"/>
</dbReference>
<dbReference type="Pfam" id="PF01316">
    <property type="entry name" value="Arg_repressor"/>
    <property type="match status" value="1"/>
</dbReference>
<dbReference type="GO" id="GO:0003700">
    <property type="term" value="F:DNA-binding transcription factor activity"/>
    <property type="evidence" value="ECO:0007669"/>
    <property type="project" value="UniProtKB-UniRule"/>
</dbReference>
<dbReference type="GO" id="GO:1900079">
    <property type="term" value="P:regulation of arginine biosynthetic process"/>
    <property type="evidence" value="ECO:0007669"/>
    <property type="project" value="UniProtKB-UniRule"/>
</dbReference>
<dbReference type="InterPro" id="IPR036388">
    <property type="entry name" value="WH-like_DNA-bd_sf"/>
</dbReference>
<feature type="domain" description="Arginine repressor DNA-binding" evidence="9">
    <location>
        <begin position="3"/>
        <end position="63"/>
    </location>
</feature>
<comment type="similarity">
    <text evidence="2 7">Belongs to the ArgR family.</text>
</comment>
<evidence type="ECO:0000313" key="12">
    <source>
        <dbReference type="Proteomes" id="UP000199230"/>
    </source>
</evidence>
<dbReference type="EMBL" id="FNPV01000005">
    <property type="protein sequence ID" value="SDY89326.1"/>
    <property type="molecule type" value="Genomic_DNA"/>
</dbReference>
<dbReference type="OrthoDB" id="9807089at2"/>
<dbReference type="UniPathway" id="UPA00068"/>
<evidence type="ECO:0000259" key="10">
    <source>
        <dbReference type="Pfam" id="PF02863"/>
    </source>
</evidence>
<keyword evidence="7" id="KW-0055">Arginine biosynthesis</keyword>
<dbReference type="GO" id="GO:0051259">
    <property type="term" value="P:protein complex oligomerization"/>
    <property type="evidence" value="ECO:0007669"/>
    <property type="project" value="InterPro"/>
</dbReference>
<evidence type="ECO:0000313" key="11">
    <source>
        <dbReference type="EMBL" id="SDY89326.1"/>
    </source>
</evidence>
<dbReference type="InterPro" id="IPR036251">
    <property type="entry name" value="Arg_repress_C_sf"/>
</dbReference>
<evidence type="ECO:0000256" key="6">
    <source>
        <dbReference type="ARBA" id="ARBA00023163"/>
    </source>
</evidence>
<comment type="function">
    <text evidence="7">Regulates arginine biosynthesis genes.</text>
</comment>
<reference evidence="11 12" key="1">
    <citation type="submission" date="2016-10" db="EMBL/GenBank/DDBJ databases">
        <authorList>
            <person name="de Groot N.N."/>
        </authorList>
    </citation>
    <scope>NUCLEOTIDE SEQUENCE [LARGE SCALE GENOMIC DNA]</scope>
    <source>
        <strain evidence="11 12">APO</strain>
    </source>
</reference>
<dbReference type="GO" id="GO:0006526">
    <property type="term" value="P:L-arginine biosynthetic process"/>
    <property type="evidence" value="ECO:0007669"/>
    <property type="project" value="UniProtKB-UniPathway"/>
</dbReference>
<evidence type="ECO:0000256" key="8">
    <source>
        <dbReference type="NCBIfam" id="TIGR01529"/>
    </source>
</evidence>
<accession>A0A1H3NK68</accession>
<dbReference type="NCBIfam" id="NF001680">
    <property type="entry name" value="PRK00441.1"/>
    <property type="match status" value="1"/>
</dbReference>
<dbReference type="Gene3D" id="1.10.10.10">
    <property type="entry name" value="Winged helix-like DNA-binding domain superfamily/Winged helix DNA-binding domain"/>
    <property type="match status" value="1"/>
</dbReference>
<evidence type="ECO:0000256" key="1">
    <source>
        <dbReference type="ARBA" id="ARBA00004496"/>
    </source>
</evidence>
<evidence type="ECO:0000256" key="7">
    <source>
        <dbReference type="HAMAP-Rule" id="MF_00173"/>
    </source>
</evidence>
<dbReference type="NCBIfam" id="TIGR01529">
    <property type="entry name" value="argR_whole"/>
    <property type="match status" value="1"/>
</dbReference>
<dbReference type="Proteomes" id="UP000199230">
    <property type="component" value="Unassembled WGS sequence"/>
</dbReference>
<dbReference type="SUPFAM" id="SSF55252">
    <property type="entry name" value="C-terminal domain of arginine repressor"/>
    <property type="match status" value="1"/>
</dbReference>
<dbReference type="GO" id="GO:0003677">
    <property type="term" value="F:DNA binding"/>
    <property type="evidence" value="ECO:0007669"/>
    <property type="project" value="UniProtKB-KW"/>
</dbReference>
<comment type="pathway">
    <text evidence="7">Amino-acid biosynthesis; L-arginine biosynthesis [regulation].</text>
</comment>
<protein>
    <recommendedName>
        <fullName evidence="7 8">Arginine repressor</fullName>
    </recommendedName>
</protein>
<dbReference type="Gene3D" id="3.30.1360.40">
    <property type="match status" value="1"/>
</dbReference>
<dbReference type="STRING" id="159292.SAMN05192546_105165"/>
<dbReference type="GO" id="GO:0005737">
    <property type="term" value="C:cytoplasm"/>
    <property type="evidence" value="ECO:0007669"/>
    <property type="project" value="UniProtKB-SubCell"/>
</dbReference>
<evidence type="ECO:0000259" key="9">
    <source>
        <dbReference type="Pfam" id="PF01316"/>
    </source>
</evidence>
<dbReference type="RefSeq" id="WP_093313259.1">
    <property type="nucleotide sequence ID" value="NZ_FNPV01000005.1"/>
</dbReference>
<dbReference type="HAMAP" id="MF_00173">
    <property type="entry name" value="Arg_repressor"/>
    <property type="match status" value="1"/>
</dbReference>
<sequence length="149" mass="16729">MKYIRHAKILEIIGQRDIETQEELTRALKEIGLNVTQATVSRDIKELHLIKQMSRSGRYKYAAMGSQESMLTERLVRLFKESIVSIDHAGNIIVIKTIVAAGQAAASAIDAANFEEIVGTIAGDDTIFVLIRKEEEVENVKARFRELTE</sequence>
<dbReference type="AlphaFoldDB" id="A0A1H3NK68"/>
<keyword evidence="5 7" id="KW-0238">DNA-binding</keyword>
<comment type="subcellular location">
    <subcellularLocation>
        <location evidence="1 7">Cytoplasm</location>
    </subcellularLocation>
</comment>
<dbReference type="InterPro" id="IPR036390">
    <property type="entry name" value="WH_DNA-bd_sf"/>
</dbReference>
<proteinExistence type="inferred from homology"/>
<keyword evidence="7" id="KW-0678">Repressor</keyword>
<organism evidence="11 12">
    <name type="scientific">Tindallia californiensis</name>
    <dbReference type="NCBI Taxonomy" id="159292"/>
    <lineage>
        <taxon>Bacteria</taxon>
        <taxon>Bacillati</taxon>
        <taxon>Bacillota</taxon>
        <taxon>Clostridia</taxon>
        <taxon>Peptostreptococcales</taxon>
        <taxon>Tindalliaceae</taxon>
        <taxon>Tindallia</taxon>
    </lineage>
</organism>
<name>A0A1H3NK68_9FIRM</name>
<dbReference type="GO" id="GO:0034618">
    <property type="term" value="F:arginine binding"/>
    <property type="evidence" value="ECO:0007669"/>
    <property type="project" value="InterPro"/>
</dbReference>
<keyword evidence="12" id="KW-1185">Reference proteome</keyword>
<dbReference type="InterPro" id="IPR020900">
    <property type="entry name" value="Arg_repress_DNA-bd"/>
</dbReference>
<keyword evidence="3 7" id="KW-0963">Cytoplasm</keyword>
<keyword evidence="6 7" id="KW-0804">Transcription</keyword>
<dbReference type="PANTHER" id="PTHR34471:SF1">
    <property type="entry name" value="ARGININE REPRESSOR"/>
    <property type="match status" value="1"/>
</dbReference>
<dbReference type="InterPro" id="IPR020899">
    <property type="entry name" value="Arg_repress_C"/>
</dbReference>
<dbReference type="InterPro" id="IPR001669">
    <property type="entry name" value="Arg_repress"/>
</dbReference>
<dbReference type="PANTHER" id="PTHR34471">
    <property type="entry name" value="ARGININE REPRESSOR"/>
    <property type="match status" value="1"/>
</dbReference>
<gene>
    <name evidence="7" type="primary">argR</name>
    <name evidence="11" type="ORF">SAMN05192546_105165</name>
</gene>
<feature type="domain" description="Arginine repressor C-terminal" evidence="10">
    <location>
        <begin position="79"/>
        <end position="145"/>
    </location>
</feature>
<evidence type="ECO:0000256" key="5">
    <source>
        <dbReference type="ARBA" id="ARBA00023125"/>
    </source>
</evidence>
<evidence type="ECO:0000256" key="3">
    <source>
        <dbReference type="ARBA" id="ARBA00022490"/>
    </source>
</evidence>
<dbReference type="SUPFAM" id="SSF46785">
    <property type="entry name" value="Winged helix' DNA-binding domain"/>
    <property type="match status" value="1"/>
</dbReference>
<keyword evidence="7" id="KW-0028">Amino-acid biosynthesis</keyword>
<keyword evidence="4 7" id="KW-0805">Transcription regulation</keyword>
<dbReference type="PRINTS" id="PR01467">
    <property type="entry name" value="ARGREPRESSOR"/>
</dbReference>
<evidence type="ECO:0000256" key="2">
    <source>
        <dbReference type="ARBA" id="ARBA00008316"/>
    </source>
</evidence>